<dbReference type="EMBL" id="JACHHT010000003">
    <property type="protein sequence ID" value="MBB6523506.1"/>
    <property type="molecule type" value="Genomic_DNA"/>
</dbReference>
<evidence type="ECO:0000256" key="4">
    <source>
        <dbReference type="ARBA" id="ARBA00022679"/>
    </source>
</evidence>
<dbReference type="GO" id="GO:0005886">
    <property type="term" value="C:plasma membrane"/>
    <property type="evidence" value="ECO:0007669"/>
    <property type="project" value="UniProtKB-SubCell"/>
</dbReference>
<keyword evidence="2" id="KW-1003">Cell membrane</keyword>
<organism evidence="7 8">
    <name type="scientific">Pseudoteredinibacter isoporae</name>
    <dbReference type="NCBI Taxonomy" id="570281"/>
    <lineage>
        <taxon>Bacteria</taxon>
        <taxon>Pseudomonadati</taxon>
        <taxon>Pseudomonadota</taxon>
        <taxon>Gammaproteobacteria</taxon>
        <taxon>Cellvibrionales</taxon>
        <taxon>Cellvibrionaceae</taxon>
        <taxon>Pseudoteredinibacter</taxon>
    </lineage>
</organism>
<sequence length="274" mass="31301">MKQFNGPEKNSDQKMDAEKAGNRPLLSVVIPVYQEAGNLLASLEHFQTLRHNGAELIVVDGYSRDDSHQLLQTHSELWDVCVLAGPGRARQMNAGAHCARADKLLFLHLDSRFRSDFPVHQLSALTDENNWAYFQLALCRKDFPYNVIGRSINWRSKVSGSVTGDQGICLSKSLFERMGGYPDIPLMEDIALSDALRKHKAPLPFNYELETSSRRWQKHGVFKTVLLMWWLRAQYRLGVSPYKLAKKYYPHFSFSKVQDKPSQPLEKYLKDTGA</sequence>
<comment type="subcellular location">
    <subcellularLocation>
        <location evidence="1">Cell membrane</location>
    </subcellularLocation>
</comment>
<evidence type="ECO:0000256" key="3">
    <source>
        <dbReference type="ARBA" id="ARBA00022676"/>
    </source>
</evidence>
<feature type="domain" description="Glycosyltransferase 2-like" evidence="6">
    <location>
        <begin position="27"/>
        <end position="128"/>
    </location>
</feature>
<evidence type="ECO:0000256" key="2">
    <source>
        <dbReference type="ARBA" id="ARBA00022475"/>
    </source>
</evidence>
<evidence type="ECO:0000313" key="8">
    <source>
        <dbReference type="Proteomes" id="UP000528457"/>
    </source>
</evidence>
<dbReference type="SUPFAM" id="SSF53448">
    <property type="entry name" value="Nucleotide-diphospho-sugar transferases"/>
    <property type="match status" value="1"/>
</dbReference>
<dbReference type="InterPro" id="IPR026461">
    <property type="entry name" value="Trfase_2_rSAM/seldom_assoc"/>
</dbReference>
<dbReference type="PANTHER" id="PTHR43646:SF2">
    <property type="entry name" value="GLYCOSYLTRANSFERASE 2-LIKE DOMAIN-CONTAINING PROTEIN"/>
    <property type="match status" value="1"/>
</dbReference>
<dbReference type="CDD" id="cd02522">
    <property type="entry name" value="GT_2_like_a"/>
    <property type="match status" value="1"/>
</dbReference>
<keyword evidence="4 7" id="KW-0808">Transferase</keyword>
<protein>
    <submittedName>
        <fullName evidence="7">RSAM/selenodomain-associated transferase 2</fullName>
    </submittedName>
</protein>
<keyword evidence="5" id="KW-0472">Membrane</keyword>
<comment type="caution">
    <text evidence="7">The sequence shown here is derived from an EMBL/GenBank/DDBJ whole genome shotgun (WGS) entry which is preliminary data.</text>
</comment>
<keyword evidence="3" id="KW-0328">Glycosyltransferase</keyword>
<name>A0A7X0JYC3_9GAMM</name>
<dbReference type="InterPro" id="IPR001173">
    <property type="entry name" value="Glyco_trans_2-like"/>
</dbReference>
<dbReference type="Proteomes" id="UP000528457">
    <property type="component" value="Unassembled WGS sequence"/>
</dbReference>
<evidence type="ECO:0000259" key="6">
    <source>
        <dbReference type="Pfam" id="PF00535"/>
    </source>
</evidence>
<dbReference type="InterPro" id="IPR029044">
    <property type="entry name" value="Nucleotide-diphossugar_trans"/>
</dbReference>
<keyword evidence="8" id="KW-1185">Reference proteome</keyword>
<reference evidence="7 8" key="1">
    <citation type="submission" date="2020-08" db="EMBL/GenBank/DDBJ databases">
        <title>Genomic Encyclopedia of Type Strains, Phase IV (KMG-IV): sequencing the most valuable type-strain genomes for metagenomic binning, comparative biology and taxonomic classification.</title>
        <authorList>
            <person name="Goeker M."/>
        </authorList>
    </citation>
    <scope>NUCLEOTIDE SEQUENCE [LARGE SCALE GENOMIC DNA]</scope>
    <source>
        <strain evidence="7 8">DSM 22368</strain>
    </source>
</reference>
<gene>
    <name evidence="7" type="ORF">HNR48_003808</name>
</gene>
<evidence type="ECO:0000313" key="7">
    <source>
        <dbReference type="EMBL" id="MBB6523506.1"/>
    </source>
</evidence>
<dbReference type="InParanoid" id="A0A7X0JYC3"/>
<dbReference type="RefSeq" id="WP_166847655.1">
    <property type="nucleotide sequence ID" value="NZ_JAAONY010000003.1"/>
</dbReference>
<accession>A0A7X0JYC3</accession>
<evidence type="ECO:0000256" key="5">
    <source>
        <dbReference type="ARBA" id="ARBA00023136"/>
    </source>
</evidence>
<dbReference type="GO" id="GO:0016757">
    <property type="term" value="F:glycosyltransferase activity"/>
    <property type="evidence" value="ECO:0007669"/>
    <property type="project" value="UniProtKB-KW"/>
</dbReference>
<dbReference type="AlphaFoldDB" id="A0A7X0JYC3"/>
<dbReference type="Pfam" id="PF00535">
    <property type="entry name" value="Glycos_transf_2"/>
    <property type="match status" value="1"/>
</dbReference>
<proteinExistence type="predicted"/>
<dbReference type="Gene3D" id="3.90.550.10">
    <property type="entry name" value="Spore Coat Polysaccharide Biosynthesis Protein SpsA, Chain A"/>
    <property type="match status" value="1"/>
</dbReference>
<dbReference type="PANTHER" id="PTHR43646">
    <property type="entry name" value="GLYCOSYLTRANSFERASE"/>
    <property type="match status" value="1"/>
</dbReference>
<evidence type="ECO:0000256" key="1">
    <source>
        <dbReference type="ARBA" id="ARBA00004236"/>
    </source>
</evidence>
<dbReference type="NCBIfam" id="TIGR04283">
    <property type="entry name" value="glyco_like_mftF"/>
    <property type="match status" value="1"/>
</dbReference>